<evidence type="ECO:0000256" key="6">
    <source>
        <dbReference type="ARBA" id="ARBA00022989"/>
    </source>
</evidence>
<evidence type="ECO:0000256" key="5">
    <source>
        <dbReference type="ARBA" id="ARBA00022968"/>
    </source>
</evidence>
<comment type="caution">
    <text evidence="11">The sequence shown here is derived from an EMBL/GenBank/DDBJ whole genome shotgun (WGS) entry which is preliminary data.</text>
</comment>
<evidence type="ECO:0000256" key="1">
    <source>
        <dbReference type="ARBA" id="ARBA00004323"/>
    </source>
</evidence>
<keyword evidence="12" id="KW-1185">Reference proteome</keyword>
<sequence>MEIQSGGEKIRNASGQQGENERRNINYSHPTSKWLPSNQPTSRCVPHNHIMFLKTHKTGGSTIANILFRYGDSRNLTFALGAGHIAWPQRFRISQVLCFYRQPNILCSHTVFNKKPLNWLFPREISKYVTIIRNPVDTFESFFNYYHMGTSLGLGRDPVVSLEKFLKRASSFYNKFRAKKRSINARNPMMFDLGLSQKYFQNYTAVTKYINFLNKEFDLVMIMDYFDESLILLKRLLCWEIDDILNVKVNERLDKEKASNLSDRVKENIKRWNKADVLLFTYFNATFWKKIEMEGSGFYEDLSAFRERRLKLQQMCFENGTGAVQEVFRGKIVKSYSTRNDLNSSFKFLCNRLIKTENSYLDELRRKRKEQLKSELEKQTRIDDSTSWNVAKDLQYVPVET</sequence>
<dbReference type="InterPro" id="IPR009729">
    <property type="entry name" value="Gal-3-0_sulfotransfrase"/>
</dbReference>
<feature type="compositionally biased region" description="Polar residues" evidence="10">
    <location>
        <begin position="25"/>
        <end position="39"/>
    </location>
</feature>
<evidence type="ECO:0000313" key="11">
    <source>
        <dbReference type="EMBL" id="CAH3014655.1"/>
    </source>
</evidence>
<dbReference type="InterPro" id="IPR027417">
    <property type="entry name" value="P-loop_NTPase"/>
</dbReference>
<evidence type="ECO:0000256" key="9">
    <source>
        <dbReference type="ARBA" id="ARBA00023180"/>
    </source>
</evidence>
<protein>
    <recommendedName>
        <fullName evidence="13">Galactosylceramide sulfotransferase</fullName>
    </recommendedName>
</protein>
<reference evidence="11 12" key="1">
    <citation type="submission" date="2022-05" db="EMBL/GenBank/DDBJ databases">
        <authorList>
            <consortium name="Genoscope - CEA"/>
            <person name="William W."/>
        </authorList>
    </citation>
    <scope>NUCLEOTIDE SEQUENCE [LARGE SCALE GENOMIC DNA]</scope>
</reference>
<evidence type="ECO:0000256" key="7">
    <source>
        <dbReference type="ARBA" id="ARBA00023034"/>
    </source>
</evidence>
<evidence type="ECO:0000256" key="8">
    <source>
        <dbReference type="ARBA" id="ARBA00023136"/>
    </source>
</evidence>
<dbReference type="EMBL" id="CALNXI010000012">
    <property type="protein sequence ID" value="CAH3014655.1"/>
    <property type="molecule type" value="Genomic_DNA"/>
</dbReference>
<evidence type="ECO:0000256" key="10">
    <source>
        <dbReference type="SAM" id="MobiDB-lite"/>
    </source>
</evidence>
<evidence type="ECO:0000313" key="12">
    <source>
        <dbReference type="Proteomes" id="UP001159427"/>
    </source>
</evidence>
<dbReference type="Gene3D" id="3.40.50.300">
    <property type="entry name" value="P-loop containing nucleotide triphosphate hydrolases"/>
    <property type="match status" value="1"/>
</dbReference>
<gene>
    <name evidence="11" type="ORF">PEVE_00003333</name>
</gene>
<keyword evidence="9" id="KW-0325">Glycoprotein</keyword>
<evidence type="ECO:0000256" key="2">
    <source>
        <dbReference type="ARBA" id="ARBA00008124"/>
    </source>
</evidence>
<keyword evidence="7" id="KW-0333">Golgi apparatus</keyword>
<evidence type="ECO:0008006" key="13">
    <source>
        <dbReference type="Google" id="ProtNLM"/>
    </source>
</evidence>
<proteinExistence type="inferred from homology"/>
<keyword evidence="6" id="KW-1133">Transmembrane helix</keyword>
<keyword evidence="3" id="KW-0808">Transferase</keyword>
<comment type="similarity">
    <text evidence="2">Belongs to the galactose-3-O-sulfotransferase family.</text>
</comment>
<feature type="region of interest" description="Disordered" evidence="10">
    <location>
        <begin position="1"/>
        <end position="39"/>
    </location>
</feature>
<keyword evidence="4" id="KW-0812">Transmembrane</keyword>
<comment type="subcellular location">
    <subcellularLocation>
        <location evidence="1">Golgi apparatus membrane</location>
        <topology evidence="1">Single-pass type II membrane protein</topology>
    </subcellularLocation>
</comment>
<keyword evidence="5" id="KW-0735">Signal-anchor</keyword>
<dbReference type="Pfam" id="PF06990">
    <property type="entry name" value="Gal-3-0_sulfotr"/>
    <property type="match status" value="1"/>
</dbReference>
<name>A0ABN8LIA1_9CNID</name>
<evidence type="ECO:0000256" key="4">
    <source>
        <dbReference type="ARBA" id="ARBA00022692"/>
    </source>
</evidence>
<dbReference type="SUPFAM" id="SSF52540">
    <property type="entry name" value="P-loop containing nucleoside triphosphate hydrolases"/>
    <property type="match status" value="1"/>
</dbReference>
<accession>A0ABN8LIA1</accession>
<dbReference type="Proteomes" id="UP001159427">
    <property type="component" value="Unassembled WGS sequence"/>
</dbReference>
<keyword evidence="8" id="KW-0472">Membrane</keyword>
<evidence type="ECO:0000256" key="3">
    <source>
        <dbReference type="ARBA" id="ARBA00022679"/>
    </source>
</evidence>
<dbReference type="PANTHER" id="PTHR14647">
    <property type="entry name" value="GALACTOSE-3-O-SULFOTRANSFERASE"/>
    <property type="match status" value="1"/>
</dbReference>
<dbReference type="PANTHER" id="PTHR14647:SF85">
    <property type="entry name" value="GALACTOSYLCERAMIDE SULFOTRANSFERASE-LIKE"/>
    <property type="match status" value="1"/>
</dbReference>
<organism evidence="11 12">
    <name type="scientific">Porites evermanni</name>
    <dbReference type="NCBI Taxonomy" id="104178"/>
    <lineage>
        <taxon>Eukaryota</taxon>
        <taxon>Metazoa</taxon>
        <taxon>Cnidaria</taxon>
        <taxon>Anthozoa</taxon>
        <taxon>Hexacorallia</taxon>
        <taxon>Scleractinia</taxon>
        <taxon>Fungiina</taxon>
        <taxon>Poritidae</taxon>
        <taxon>Porites</taxon>
    </lineage>
</organism>